<dbReference type="OrthoDB" id="447173at2759"/>
<evidence type="ECO:0000313" key="1">
    <source>
        <dbReference type="Proteomes" id="UP000504629"/>
    </source>
</evidence>
<proteinExistence type="predicted"/>
<protein>
    <submittedName>
        <fullName evidence="2">Uncharacterized protein LOC114243437</fullName>
    </submittedName>
</protein>
<name>A0A6J2JNZ2_BOMMA</name>
<evidence type="ECO:0000313" key="2">
    <source>
        <dbReference type="RefSeq" id="XP_028030737.1"/>
    </source>
</evidence>
<dbReference type="AlphaFoldDB" id="A0A6J2JNZ2"/>
<keyword evidence="1" id="KW-1185">Reference proteome</keyword>
<dbReference type="GeneID" id="114243437"/>
<accession>A0A6J2JNZ2</accession>
<gene>
    <name evidence="2" type="primary">LOC114243437</name>
</gene>
<reference evidence="2" key="1">
    <citation type="submission" date="2025-08" db="UniProtKB">
        <authorList>
            <consortium name="RefSeq"/>
        </authorList>
    </citation>
    <scope>IDENTIFICATION</scope>
    <source>
        <tissue evidence="2">Silk gland</tissue>
    </source>
</reference>
<dbReference type="KEGG" id="bman:114243437"/>
<dbReference type="RefSeq" id="XP_028030737.1">
    <property type="nucleotide sequence ID" value="XM_028174936.1"/>
</dbReference>
<dbReference type="Proteomes" id="UP000504629">
    <property type="component" value="Unplaced"/>
</dbReference>
<sequence length="160" mass="18471">MLEKEFLDKCYFIPKDVMLKVLAMLESSTPWKSTSDICRRNLASIQGFRSSPKFRDDSLAPHGLKSLHHLALNKAIYAQDWDKLLYVLKKIPPWKFKFSRPSHAAVYYRAMTILLLNHPTAQANSLMNEFLHMVLSCRSDADKKAILKILLSLPSKRHTQ</sequence>
<organism evidence="1 2">
    <name type="scientific">Bombyx mandarina</name>
    <name type="common">Wild silk moth</name>
    <name type="synonym">Wild silkworm</name>
    <dbReference type="NCBI Taxonomy" id="7092"/>
    <lineage>
        <taxon>Eukaryota</taxon>
        <taxon>Metazoa</taxon>
        <taxon>Ecdysozoa</taxon>
        <taxon>Arthropoda</taxon>
        <taxon>Hexapoda</taxon>
        <taxon>Insecta</taxon>
        <taxon>Pterygota</taxon>
        <taxon>Neoptera</taxon>
        <taxon>Endopterygota</taxon>
        <taxon>Lepidoptera</taxon>
        <taxon>Glossata</taxon>
        <taxon>Ditrysia</taxon>
        <taxon>Bombycoidea</taxon>
        <taxon>Bombycidae</taxon>
        <taxon>Bombycinae</taxon>
        <taxon>Bombyx</taxon>
    </lineage>
</organism>